<comment type="caution">
    <text evidence="1">The sequence shown here is derived from an EMBL/GenBank/DDBJ whole genome shotgun (WGS) entry which is preliminary data.</text>
</comment>
<reference evidence="1 2" key="1">
    <citation type="journal article" date="2017" name="Nat. Commun.">
        <title>Genome assembly with in vitro proximity ligation data and whole-genome triplication in lettuce.</title>
        <authorList>
            <person name="Reyes-Chin-Wo S."/>
            <person name="Wang Z."/>
            <person name="Yang X."/>
            <person name="Kozik A."/>
            <person name="Arikit S."/>
            <person name="Song C."/>
            <person name="Xia L."/>
            <person name="Froenicke L."/>
            <person name="Lavelle D.O."/>
            <person name="Truco M.J."/>
            <person name="Xia R."/>
            <person name="Zhu S."/>
            <person name="Xu C."/>
            <person name="Xu H."/>
            <person name="Xu X."/>
            <person name="Cox K."/>
            <person name="Korf I."/>
            <person name="Meyers B.C."/>
            <person name="Michelmore R.W."/>
        </authorList>
    </citation>
    <scope>NUCLEOTIDE SEQUENCE [LARGE SCALE GENOMIC DNA]</scope>
    <source>
        <strain evidence="2">cv. Salinas</strain>
        <tissue evidence="1">Seedlings</tissue>
    </source>
</reference>
<evidence type="ECO:0000313" key="1">
    <source>
        <dbReference type="EMBL" id="KAJ0211593.1"/>
    </source>
</evidence>
<dbReference type="EMBL" id="NBSK02000004">
    <property type="protein sequence ID" value="KAJ0211593.1"/>
    <property type="molecule type" value="Genomic_DNA"/>
</dbReference>
<organism evidence="1 2">
    <name type="scientific">Lactuca sativa</name>
    <name type="common">Garden lettuce</name>
    <dbReference type="NCBI Taxonomy" id="4236"/>
    <lineage>
        <taxon>Eukaryota</taxon>
        <taxon>Viridiplantae</taxon>
        <taxon>Streptophyta</taxon>
        <taxon>Embryophyta</taxon>
        <taxon>Tracheophyta</taxon>
        <taxon>Spermatophyta</taxon>
        <taxon>Magnoliopsida</taxon>
        <taxon>eudicotyledons</taxon>
        <taxon>Gunneridae</taxon>
        <taxon>Pentapetalae</taxon>
        <taxon>asterids</taxon>
        <taxon>campanulids</taxon>
        <taxon>Asterales</taxon>
        <taxon>Asteraceae</taxon>
        <taxon>Cichorioideae</taxon>
        <taxon>Cichorieae</taxon>
        <taxon>Lactucinae</taxon>
        <taxon>Lactuca</taxon>
    </lineage>
</organism>
<proteinExistence type="predicted"/>
<dbReference type="AlphaFoldDB" id="A0A9R1VUN3"/>
<name>A0A9R1VUN3_LACSA</name>
<dbReference type="Proteomes" id="UP000235145">
    <property type="component" value="Unassembled WGS sequence"/>
</dbReference>
<sequence>MFEARRFQFEIRGVQLYFVSPCVDLLHEEKGRLNSNLRARLFPNITYATLRLRNIEEYIKSPKYQRLVDEDVVMLIQLVFVLKGLHGRDANTCIPTLVYKLVDNLNNWFINTKVIIIIKIKIASLHGVHIYGPIIRG</sequence>
<protein>
    <submittedName>
        <fullName evidence="1">Uncharacterized protein</fullName>
    </submittedName>
</protein>
<accession>A0A9R1VUN3</accession>
<keyword evidence="2" id="KW-1185">Reference proteome</keyword>
<gene>
    <name evidence="1" type="ORF">LSAT_V11C400200500</name>
</gene>
<evidence type="ECO:0000313" key="2">
    <source>
        <dbReference type="Proteomes" id="UP000235145"/>
    </source>
</evidence>